<dbReference type="InterPro" id="IPR036890">
    <property type="entry name" value="HATPase_C_sf"/>
</dbReference>
<evidence type="ECO:0000256" key="4">
    <source>
        <dbReference type="ARBA" id="ARBA00022679"/>
    </source>
</evidence>
<dbReference type="Pfam" id="PF02518">
    <property type="entry name" value="HATPase_c"/>
    <property type="match status" value="1"/>
</dbReference>
<dbReference type="InterPro" id="IPR036097">
    <property type="entry name" value="HisK_dim/P_sf"/>
</dbReference>
<evidence type="ECO:0000256" key="2">
    <source>
        <dbReference type="ARBA" id="ARBA00012438"/>
    </source>
</evidence>
<organism evidence="9 10">
    <name type="scientific">Candidatus Nitrobium versatile</name>
    <dbReference type="NCBI Taxonomy" id="2884831"/>
    <lineage>
        <taxon>Bacteria</taxon>
        <taxon>Pseudomonadati</taxon>
        <taxon>Nitrospirota</taxon>
        <taxon>Nitrospiria</taxon>
        <taxon>Nitrospirales</taxon>
        <taxon>Nitrospiraceae</taxon>
        <taxon>Candidatus Nitrobium</taxon>
    </lineage>
</organism>
<dbReference type="Gene3D" id="3.30.565.10">
    <property type="entry name" value="Histidine kinase-like ATPase, C-terminal domain"/>
    <property type="match status" value="1"/>
</dbReference>
<dbReference type="PROSITE" id="PS50110">
    <property type="entry name" value="RESPONSE_REGULATORY"/>
    <property type="match status" value="1"/>
</dbReference>
<dbReference type="FunFam" id="3.30.565.10:FF:000006">
    <property type="entry name" value="Sensor histidine kinase WalK"/>
    <property type="match status" value="1"/>
</dbReference>
<dbReference type="PANTHER" id="PTHR43547:SF2">
    <property type="entry name" value="HYBRID SIGNAL TRANSDUCTION HISTIDINE KINASE C"/>
    <property type="match status" value="1"/>
</dbReference>
<dbReference type="Proteomes" id="UP000705867">
    <property type="component" value="Unassembled WGS sequence"/>
</dbReference>
<dbReference type="EMBL" id="JAIOIV010000043">
    <property type="protein sequence ID" value="MBZ0155715.1"/>
    <property type="molecule type" value="Genomic_DNA"/>
</dbReference>
<dbReference type="SMART" id="SM00387">
    <property type="entry name" value="HATPase_c"/>
    <property type="match status" value="1"/>
</dbReference>
<dbReference type="InterPro" id="IPR003661">
    <property type="entry name" value="HisK_dim/P_dom"/>
</dbReference>
<dbReference type="InterPro" id="IPR005467">
    <property type="entry name" value="His_kinase_dom"/>
</dbReference>
<keyword evidence="5 9" id="KW-0418">Kinase</keyword>
<protein>
    <recommendedName>
        <fullName evidence="2">histidine kinase</fullName>
        <ecNumber evidence="2">2.7.13.3</ecNumber>
    </recommendedName>
</protein>
<dbReference type="InterPro" id="IPR004358">
    <property type="entry name" value="Sig_transdc_His_kin-like_C"/>
</dbReference>
<dbReference type="CDD" id="cd00156">
    <property type="entry name" value="REC"/>
    <property type="match status" value="1"/>
</dbReference>
<dbReference type="PANTHER" id="PTHR43547">
    <property type="entry name" value="TWO-COMPONENT HISTIDINE KINASE"/>
    <property type="match status" value="1"/>
</dbReference>
<dbReference type="SUPFAM" id="SSF52172">
    <property type="entry name" value="CheY-like"/>
    <property type="match status" value="1"/>
</dbReference>
<dbReference type="PRINTS" id="PR00344">
    <property type="entry name" value="BCTRLSENSOR"/>
</dbReference>
<evidence type="ECO:0000313" key="10">
    <source>
        <dbReference type="Proteomes" id="UP000705867"/>
    </source>
</evidence>
<reference evidence="9" key="1">
    <citation type="journal article" date="2021" name="bioRxiv">
        <title>Unraveling nitrogen, sulfur and carbon metabolic pathways and microbial community transcriptional responses to substrate deprivation and toxicity stresses in a bioreactor mimicking anoxic brackish coastal sediment conditions.</title>
        <authorList>
            <person name="Martins P.D."/>
            <person name="Echeveste M.J."/>
            <person name="Arshad A."/>
            <person name="Kurth J."/>
            <person name="Ouboter H."/>
            <person name="Jetten M.S.M."/>
            <person name="Welte C.U."/>
        </authorList>
    </citation>
    <scope>NUCLEOTIDE SEQUENCE</scope>
    <source>
        <strain evidence="9">MAG_39</strain>
    </source>
</reference>
<dbReference type="Gene3D" id="1.10.287.130">
    <property type="match status" value="1"/>
</dbReference>
<evidence type="ECO:0000256" key="6">
    <source>
        <dbReference type="PROSITE-ProRule" id="PRU00169"/>
    </source>
</evidence>
<dbReference type="PROSITE" id="PS50109">
    <property type="entry name" value="HIS_KIN"/>
    <property type="match status" value="1"/>
</dbReference>
<evidence type="ECO:0000256" key="1">
    <source>
        <dbReference type="ARBA" id="ARBA00000085"/>
    </source>
</evidence>
<dbReference type="CDD" id="cd00082">
    <property type="entry name" value="HisKA"/>
    <property type="match status" value="1"/>
</dbReference>
<evidence type="ECO:0000256" key="5">
    <source>
        <dbReference type="ARBA" id="ARBA00022777"/>
    </source>
</evidence>
<dbReference type="Gene3D" id="3.40.50.2300">
    <property type="match status" value="1"/>
</dbReference>
<accession>A0A953M0V8</accession>
<feature type="domain" description="Response regulatory" evidence="8">
    <location>
        <begin position="7"/>
        <end position="122"/>
    </location>
</feature>
<evidence type="ECO:0000313" key="9">
    <source>
        <dbReference type="EMBL" id="MBZ0155715.1"/>
    </source>
</evidence>
<dbReference type="EC" id="2.7.13.3" evidence="2"/>
<sequence>MVSSEVKVLVVDDDSFVRDMLAMILGTGGYDVTTAGNGADALSRYSREPGIGLVISDMNMPEMNGLELIRNLRGAEDDVPIVILTGNNEISVAVEALNSGASDYLLKDENIQDTLLLSAAKVLEKHHLKRQNLQLMRDLALKNSELEKSNGELLALNALKNKFLGIAAHDLRNPLTSIRGLSEILIGETFGPLTEEQKEYLTIINTTSDEMLSLVNDLLDVSVIESGKLELLIAPRSLKEVIEERIRMNTVVAERKGISLQSGLAGPDEVPDILFDAHRIAQVIDNLVGNAIKFSPPGSSLLISLAREGNAAKVSVCDEGPGIPPEERSKLFGEFQKLSVQPTGGERSTGLGLAIVKKIVDAHRGSLSVESQVGSGSTFSFFLPLDSGVEECGREQFGTHQEGK</sequence>
<reference evidence="9" key="2">
    <citation type="submission" date="2021-08" db="EMBL/GenBank/DDBJ databases">
        <authorList>
            <person name="Dalcin Martins P."/>
        </authorList>
    </citation>
    <scope>NUCLEOTIDE SEQUENCE</scope>
    <source>
        <strain evidence="9">MAG_39</strain>
    </source>
</reference>
<dbReference type="GO" id="GO:0000155">
    <property type="term" value="F:phosphorelay sensor kinase activity"/>
    <property type="evidence" value="ECO:0007669"/>
    <property type="project" value="InterPro"/>
</dbReference>
<comment type="catalytic activity">
    <reaction evidence="1">
        <text>ATP + protein L-histidine = ADP + protein N-phospho-L-histidine.</text>
        <dbReference type="EC" id="2.7.13.3"/>
    </reaction>
</comment>
<dbReference type="SMART" id="SM00388">
    <property type="entry name" value="HisKA"/>
    <property type="match status" value="1"/>
</dbReference>
<dbReference type="AlphaFoldDB" id="A0A953M0V8"/>
<dbReference type="Pfam" id="PF00512">
    <property type="entry name" value="HisKA"/>
    <property type="match status" value="1"/>
</dbReference>
<dbReference type="InterPro" id="IPR011006">
    <property type="entry name" value="CheY-like_superfamily"/>
</dbReference>
<keyword evidence="4" id="KW-0808">Transferase</keyword>
<evidence type="ECO:0000259" key="8">
    <source>
        <dbReference type="PROSITE" id="PS50110"/>
    </source>
</evidence>
<comment type="caution">
    <text evidence="9">The sequence shown here is derived from an EMBL/GenBank/DDBJ whole genome shotgun (WGS) entry which is preliminary data.</text>
</comment>
<keyword evidence="3 6" id="KW-0597">Phosphoprotein</keyword>
<dbReference type="InterPro" id="IPR001789">
    <property type="entry name" value="Sig_transdc_resp-reg_receiver"/>
</dbReference>
<feature type="domain" description="Histidine kinase" evidence="7">
    <location>
        <begin position="166"/>
        <end position="387"/>
    </location>
</feature>
<dbReference type="CDD" id="cd00075">
    <property type="entry name" value="HATPase"/>
    <property type="match status" value="1"/>
</dbReference>
<proteinExistence type="predicted"/>
<dbReference type="InterPro" id="IPR003594">
    <property type="entry name" value="HATPase_dom"/>
</dbReference>
<dbReference type="SUPFAM" id="SSF47384">
    <property type="entry name" value="Homodimeric domain of signal transducing histidine kinase"/>
    <property type="match status" value="1"/>
</dbReference>
<dbReference type="SUPFAM" id="SSF55874">
    <property type="entry name" value="ATPase domain of HSP90 chaperone/DNA topoisomerase II/histidine kinase"/>
    <property type="match status" value="1"/>
</dbReference>
<name>A0A953M0V8_9BACT</name>
<feature type="modified residue" description="4-aspartylphosphate" evidence="6">
    <location>
        <position position="57"/>
    </location>
</feature>
<dbReference type="Pfam" id="PF00072">
    <property type="entry name" value="Response_reg"/>
    <property type="match status" value="1"/>
</dbReference>
<gene>
    <name evidence="9" type="ORF">K8I29_05800</name>
</gene>
<evidence type="ECO:0000256" key="3">
    <source>
        <dbReference type="ARBA" id="ARBA00022553"/>
    </source>
</evidence>
<evidence type="ECO:0000259" key="7">
    <source>
        <dbReference type="PROSITE" id="PS50109"/>
    </source>
</evidence>
<dbReference type="SMART" id="SM00448">
    <property type="entry name" value="REC"/>
    <property type="match status" value="1"/>
</dbReference>